<dbReference type="PANTHER" id="PTHR10578">
    <property type="entry name" value="S -2-HYDROXY-ACID OXIDASE-RELATED"/>
    <property type="match status" value="1"/>
</dbReference>
<dbReference type="InterPro" id="IPR008259">
    <property type="entry name" value="FMN_hydac_DH_AS"/>
</dbReference>
<feature type="domain" description="FMN hydroxy acid dehydrogenase" evidence="5">
    <location>
        <begin position="192"/>
        <end position="551"/>
    </location>
</feature>
<dbReference type="Gene3D" id="3.10.120.10">
    <property type="entry name" value="Cytochrome b5-like heme/steroid binding domain"/>
    <property type="match status" value="1"/>
</dbReference>
<dbReference type="CDD" id="cd02922">
    <property type="entry name" value="FCB2_FMN"/>
    <property type="match status" value="1"/>
</dbReference>
<evidence type="ECO:0000259" key="5">
    <source>
        <dbReference type="PROSITE" id="PS51349"/>
    </source>
</evidence>
<dbReference type="GeneID" id="87955182"/>
<accession>A0ABZ1CWG1</accession>
<feature type="region of interest" description="Disordered" evidence="3">
    <location>
        <begin position="153"/>
        <end position="172"/>
    </location>
</feature>
<dbReference type="PANTHER" id="PTHR10578:SF101">
    <property type="entry name" value="L-LACTATE DEHYDROGENASE (CYTOCHROME B2)"/>
    <property type="match status" value="1"/>
</dbReference>
<keyword evidence="7" id="KW-1185">Reference proteome</keyword>
<dbReference type="Gene3D" id="3.20.20.70">
    <property type="entry name" value="Aldolase class I"/>
    <property type="match status" value="1"/>
</dbReference>
<dbReference type="SUPFAM" id="SSF55856">
    <property type="entry name" value="Cytochrome b5-like heme/steroid binding domain"/>
    <property type="match status" value="1"/>
</dbReference>
<dbReference type="InterPro" id="IPR037396">
    <property type="entry name" value="FMN_HAD"/>
</dbReference>
<dbReference type="InterPro" id="IPR001199">
    <property type="entry name" value="Cyt_B5-like_heme/steroid-bd"/>
</dbReference>
<dbReference type="Pfam" id="PF01070">
    <property type="entry name" value="FMN_dh"/>
    <property type="match status" value="1"/>
</dbReference>
<reference evidence="6 7" key="1">
    <citation type="submission" date="2024-01" db="EMBL/GenBank/DDBJ databases">
        <title>Comparative genomics of Cryptococcus and Kwoniella reveals pathogenesis evolution and contrasting modes of karyotype evolution via chromosome fusion or intercentromeric recombination.</title>
        <authorList>
            <person name="Coelho M.A."/>
            <person name="David-Palma M."/>
            <person name="Shea T."/>
            <person name="Bowers K."/>
            <person name="McGinley-Smith S."/>
            <person name="Mohammad A.W."/>
            <person name="Gnirke A."/>
            <person name="Yurkov A.M."/>
            <person name="Nowrousian M."/>
            <person name="Sun S."/>
            <person name="Cuomo C.A."/>
            <person name="Heitman J."/>
        </authorList>
    </citation>
    <scope>NUCLEOTIDE SEQUENCE [LARGE SCALE GENOMIC DNA]</scope>
    <source>
        <strain evidence="6">CBS 11374</strain>
    </source>
</reference>
<evidence type="ECO:0000256" key="1">
    <source>
        <dbReference type="ARBA" id="ARBA00001917"/>
    </source>
</evidence>
<dbReference type="Pfam" id="PF00173">
    <property type="entry name" value="Cyt-b5"/>
    <property type="match status" value="1"/>
</dbReference>
<evidence type="ECO:0008006" key="8">
    <source>
        <dbReference type="Google" id="ProtNLM"/>
    </source>
</evidence>
<protein>
    <recommendedName>
        <fullName evidence="8">L-mandelate dehydrogenase</fullName>
    </recommendedName>
</protein>
<gene>
    <name evidence="6" type="ORF">IL334_003051</name>
</gene>
<dbReference type="PROSITE" id="PS00557">
    <property type="entry name" value="FMN_HYDROXY_ACID_DH_1"/>
    <property type="match status" value="1"/>
</dbReference>
<dbReference type="PROSITE" id="PS50255">
    <property type="entry name" value="CYTOCHROME_B5_2"/>
    <property type="match status" value="1"/>
</dbReference>
<organism evidence="6 7">
    <name type="scientific">Kwoniella shivajii</name>
    <dbReference type="NCBI Taxonomy" id="564305"/>
    <lineage>
        <taxon>Eukaryota</taxon>
        <taxon>Fungi</taxon>
        <taxon>Dikarya</taxon>
        <taxon>Basidiomycota</taxon>
        <taxon>Agaricomycotina</taxon>
        <taxon>Tremellomycetes</taxon>
        <taxon>Tremellales</taxon>
        <taxon>Cryptococcaceae</taxon>
        <taxon>Kwoniella</taxon>
    </lineage>
</organism>
<evidence type="ECO:0000313" key="7">
    <source>
        <dbReference type="Proteomes" id="UP001329825"/>
    </source>
</evidence>
<dbReference type="InterPro" id="IPR013785">
    <property type="entry name" value="Aldolase_TIM"/>
</dbReference>
<proteinExistence type="predicted"/>
<dbReference type="InterPro" id="IPR036400">
    <property type="entry name" value="Cyt_B5-like_heme/steroid_sf"/>
</dbReference>
<evidence type="ECO:0000256" key="3">
    <source>
        <dbReference type="SAM" id="MobiDB-lite"/>
    </source>
</evidence>
<dbReference type="Proteomes" id="UP001329825">
    <property type="component" value="Chromosome 4"/>
</dbReference>
<dbReference type="PRINTS" id="PR00363">
    <property type="entry name" value="CYTOCHROMEB5"/>
</dbReference>
<dbReference type="SUPFAM" id="SSF51395">
    <property type="entry name" value="FMN-linked oxidoreductases"/>
    <property type="match status" value="1"/>
</dbReference>
<dbReference type="InterPro" id="IPR037458">
    <property type="entry name" value="L-MDH/L-LDH_FMN-bd"/>
</dbReference>
<feature type="domain" description="Cytochrome b5 heme-binding" evidence="4">
    <location>
        <begin position="90"/>
        <end position="166"/>
    </location>
</feature>
<evidence type="ECO:0000313" key="6">
    <source>
        <dbReference type="EMBL" id="WRT66098.1"/>
    </source>
</evidence>
<evidence type="ECO:0000259" key="4">
    <source>
        <dbReference type="PROSITE" id="PS50255"/>
    </source>
</evidence>
<sequence>MLRQLPKVTRSSLGGIQTSTKIIGQRFSSSSSRNLNSTSYQKTAFVIAVTAAAGIALTYRSFLPYVRADDSDALSSRTDKYPGIKQPSGQKLISYEEVQKHTKKDDCWVIVDGNIYDVTDFLDQHPGGAEIILANAGKDATKIFKPLHPPDALDTLDPSQHIGPVDPTTMPEINDEPTEEELRVEEARKSLPPVDAMLLVNDFEDWAEKVLSGTAWNYYKSAADREITAGENQDAFKRYYFRPRILRDATNGSINTEFVGMKTDLPVFISPAAMAKLGHPLGEVNLTKGAGRCGIVQGISINASCSLDEIMQAREKGQQVMFQIYLNKDRKASEALLHKVTELGASAIIFTVDTAWRSKRTRDVRAKAAIAPPPSSDGQEKSKAPLGVSQAISGYQDTNLTWNDIGFIRKHTNLPIIVKGIQSMEDAELCAEHGVQGIILSNHGGRQCDFAPAPIDLLYEMRINKPELFQKLDVMMDGGVRSGADVVKALALGAKAVGLGRSFLYANGTHGEEGVVRLCQILAEEITNTMRNIGANDIKDLKPELVGPAGPWVYGNAPPWGRK</sequence>
<dbReference type="PROSITE" id="PS51349">
    <property type="entry name" value="FMN_HYDROXY_ACID_DH_2"/>
    <property type="match status" value="1"/>
</dbReference>
<evidence type="ECO:0000256" key="2">
    <source>
        <dbReference type="ARBA" id="ARBA00023002"/>
    </source>
</evidence>
<comment type="cofactor">
    <cofactor evidence="1">
        <name>FMN</name>
        <dbReference type="ChEBI" id="CHEBI:58210"/>
    </cofactor>
</comment>
<dbReference type="EMBL" id="CP141884">
    <property type="protein sequence ID" value="WRT66098.1"/>
    <property type="molecule type" value="Genomic_DNA"/>
</dbReference>
<dbReference type="RefSeq" id="XP_062790838.1">
    <property type="nucleotide sequence ID" value="XM_062934787.1"/>
</dbReference>
<dbReference type="SMART" id="SM01117">
    <property type="entry name" value="Cyt-b5"/>
    <property type="match status" value="1"/>
</dbReference>
<dbReference type="InterPro" id="IPR000262">
    <property type="entry name" value="FMN-dep_DH"/>
</dbReference>
<keyword evidence="2" id="KW-0560">Oxidoreductase</keyword>
<name>A0ABZ1CWG1_9TREE</name>